<dbReference type="InterPro" id="IPR036388">
    <property type="entry name" value="WH-like_DNA-bd_sf"/>
</dbReference>
<evidence type="ECO:0000256" key="1">
    <source>
        <dbReference type="ARBA" id="ARBA00023015"/>
    </source>
</evidence>
<dbReference type="EMBL" id="CP060714">
    <property type="protein sequence ID" value="QNN56992.1"/>
    <property type="molecule type" value="Genomic_DNA"/>
</dbReference>
<dbReference type="PANTHER" id="PTHR30136">
    <property type="entry name" value="HELIX-TURN-HELIX TRANSCRIPTIONAL REGULATOR, ICLR FAMILY"/>
    <property type="match status" value="1"/>
</dbReference>
<organism evidence="6 7">
    <name type="scientific">Diaphorobacter ruginosibacter</name>
    <dbReference type="NCBI Taxonomy" id="1715720"/>
    <lineage>
        <taxon>Bacteria</taxon>
        <taxon>Pseudomonadati</taxon>
        <taxon>Pseudomonadota</taxon>
        <taxon>Betaproteobacteria</taxon>
        <taxon>Burkholderiales</taxon>
        <taxon>Comamonadaceae</taxon>
        <taxon>Diaphorobacter</taxon>
    </lineage>
</organism>
<keyword evidence="1" id="KW-0805">Transcription regulation</keyword>
<dbReference type="SUPFAM" id="SSF55781">
    <property type="entry name" value="GAF domain-like"/>
    <property type="match status" value="1"/>
</dbReference>
<feature type="domain" description="HTH iclR-type" evidence="4">
    <location>
        <begin position="20"/>
        <end position="80"/>
    </location>
</feature>
<dbReference type="SMART" id="SM00346">
    <property type="entry name" value="HTH_ICLR"/>
    <property type="match status" value="1"/>
</dbReference>
<dbReference type="RefSeq" id="WP_187597257.1">
    <property type="nucleotide sequence ID" value="NZ_CP060714.1"/>
</dbReference>
<reference evidence="6 7" key="1">
    <citation type="submission" date="2020-08" db="EMBL/GenBank/DDBJ databases">
        <title>Genome sequence of Diaphorobacter ruginosibacter DSM 27467T.</title>
        <authorList>
            <person name="Hyun D.-W."/>
            <person name="Bae J.-W."/>
        </authorList>
    </citation>
    <scope>NUCLEOTIDE SEQUENCE [LARGE SCALE GENOMIC DNA]</scope>
    <source>
        <strain evidence="6 7">DSM 27467</strain>
    </source>
</reference>
<dbReference type="GO" id="GO:0003677">
    <property type="term" value="F:DNA binding"/>
    <property type="evidence" value="ECO:0007669"/>
    <property type="project" value="UniProtKB-KW"/>
</dbReference>
<protein>
    <submittedName>
        <fullName evidence="6">Helix-turn-helix domain-containing protein</fullName>
    </submittedName>
</protein>
<dbReference type="PANTHER" id="PTHR30136:SF34">
    <property type="entry name" value="TRANSCRIPTIONAL REGULATOR"/>
    <property type="match status" value="1"/>
</dbReference>
<evidence type="ECO:0000259" key="5">
    <source>
        <dbReference type="PROSITE" id="PS51078"/>
    </source>
</evidence>
<evidence type="ECO:0000256" key="3">
    <source>
        <dbReference type="ARBA" id="ARBA00023163"/>
    </source>
</evidence>
<feature type="domain" description="IclR-ED" evidence="5">
    <location>
        <begin position="81"/>
        <end position="267"/>
    </location>
</feature>
<evidence type="ECO:0000259" key="4">
    <source>
        <dbReference type="PROSITE" id="PS51077"/>
    </source>
</evidence>
<dbReference type="InterPro" id="IPR005471">
    <property type="entry name" value="Tscrpt_reg_IclR_N"/>
</dbReference>
<dbReference type="PROSITE" id="PS51078">
    <property type="entry name" value="ICLR_ED"/>
    <property type="match status" value="1"/>
</dbReference>
<dbReference type="AlphaFoldDB" id="A0A7G9RN17"/>
<evidence type="ECO:0000313" key="6">
    <source>
        <dbReference type="EMBL" id="QNN56992.1"/>
    </source>
</evidence>
<keyword evidence="2" id="KW-0238">DNA-binding</keyword>
<keyword evidence="3" id="KW-0804">Transcription</keyword>
<dbReference type="KEGG" id="drg:H9K76_21300"/>
<dbReference type="PROSITE" id="PS51077">
    <property type="entry name" value="HTH_ICLR"/>
    <property type="match status" value="1"/>
</dbReference>
<dbReference type="Gene3D" id="1.10.10.10">
    <property type="entry name" value="Winged helix-like DNA-binding domain superfamily/Winged helix DNA-binding domain"/>
    <property type="match status" value="1"/>
</dbReference>
<name>A0A7G9RN17_9BURK</name>
<dbReference type="Proteomes" id="UP000515811">
    <property type="component" value="Chromosome"/>
</dbReference>
<dbReference type="InterPro" id="IPR050707">
    <property type="entry name" value="HTH_MetabolicPath_Reg"/>
</dbReference>
<evidence type="ECO:0000256" key="2">
    <source>
        <dbReference type="ARBA" id="ARBA00023125"/>
    </source>
</evidence>
<sequence>MQKKNAPPVAAEPEGKREFLDALANGLQLMEAFNEEMRSVTIQSAAELLGVTRPASRRILLTLVELGYMQQNDRQFSLAPRCIELGYRYFRSLGLAGAVRPHLRRLSRELGVGAALGILSDADVLFVERVEADRPIKLDLRAGDRLPAYAHSLGRVLLAQLPPDQLAAHLPQGTMHQLAQRTVTERQELGQELERIRERGWSFVNSELVNGLFGVAIALPGSGGQSTIGLNVTSIGEPWSVREIEERIVPALQECAQAMRPITDSLA</sequence>
<dbReference type="SUPFAM" id="SSF46785">
    <property type="entry name" value="Winged helix' DNA-binding domain"/>
    <property type="match status" value="1"/>
</dbReference>
<dbReference type="Pfam" id="PF01614">
    <property type="entry name" value="IclR_C"/>
    <property type="match status" value="1"/>
</dbReference>
<dbReference type="InterPro" id="IPR036390">
    <property type="entry name" value="WH_DNA-bd_sf"/>
</dbReference>
<proteinExistence type="predicted"/>
<dbReference type="GO" id="GO:0045892">
    <property type="term" value="P:negative regulation of DNA-templated transcription"/>
    <property type="evidence" value="ECO:0007669"/>
    <property type="project" value="TreeGrafter"/>
</dbReference>
<dbReference type="InterPro" id="IPR014757">
    <property type="entry name" value="Tscrpt_reg_IclR_C"/>
</dbReference>
<dbReference type="Gene3D" id="3.30.450.40">
    <property type="match status" value="1"/>
</dbReference>
<dbReference type="Pfam" id="PF09339">
    <property type="entry name" value="HTH_IclR"/>
    <property type="match status" value="1"/>
</dbReference>
<dbReference type="InterPro" id="IPR029016">
    <property type="entry name" value="GAF-like_dom_sf"/>
</dbReference>
<accession>A0A7G9RN17</accession>
<keyword evidence="7" id="KW-1185">Reference proteome</keyword>
<gene>
    <name evidence="6" type="ORF">H9K76_21300</name>
</gene>
<dbReference type="GO" id="GO:0003700">
    <property type="term" value="F:DNA-binding transcription factor activity"/>
    <property type="evidence" value="ECO:0007669"/>
    <property type="project" value="TreeGrafter"/>
</dbReference>
<evidence type="ECO:0000313" key="7">
    <source>
        <dbReference type="Proteomes" id="UP000515811"/>
    </source>
</evidence>